<gene>
    <name evidence="12" type="ORF">BSYN_24600</name>
</gene>
<dbReference type="InterPro" id="IPR036097">
    <property type="entry name" value="HisK_dim/P_sf"/>
</dbReference>
<evidence type="ECO:0000313" key="12">
    <source>
        <dbReference type="EMBL" id="BEH00196.1"/>
    </source>
</evidence>
<organism evidence="12 13">
    <name type="scientific">Bacteroides sedimenti</name>
    <dbReference type="NCBI Taxonomy" id="2136147"/>
    <lineage>
        <taxon>Bacteria</taxon>
        <taxon>Pseudomonadati</taxon>
        <taxon>Bacteroidota</taxon>
        <taxon>Bacteroidia</taxon>
        <taxon>Bacteroidales</taxon>
        <taxon>Bacteroidaceae</taxon>
        <taxon>Bacteroides</taxon>
    </lineage>
</organism>
<dbReference type="InterPro" id="IPR018062">
    <property type="entry name" value="HTH_AraC-typ_CS"/>
</dbReference>
<dbReference type="PANTHER" id="PTHR43547:SF2">
    <property type="entry name" value="HYBRID SIGNAL TRANSDUCTION HISTIDINE KINASE C"/>
    <property type="match status" value="1"/>
</dbReference>
<evidence type="ECO:0000256" key="7">
    <source>
        <dbReference type="PROSITE-ProRule" id="PRU00169"/>
    </source>
</evidence>
<dbReference type="Gene3D" id="1.10.287.130">
    <property type="match status" value="1"/>
</dbReference>
<evidence type="ECO:0000313" key="13">
    <source>
        <dbReference type="Proteomes" id="UP001496674"/>
    </source>
</evidence>
<dbReference type="Pfam" id="PF00072">
    <property type="entry name" value="Response_reg"/>
    <property type="match status" value="1"/>
</dbReference>
<dbReference type="SUPFAM" id="SSF52172">
    <property type="entry name" value="CheY-like"/>
    <property type="match status" value="1"/>
</dbReference>
<reference evidence="12 13" key="1">
    <citation type="submission" date="2023-04" db="EMBL/GenBank/DDBJ databases">
        <title>Draft genome sequence of acteroides sedimenti strain YN3PY1.</title>
        <authorList>
            <person name="Yoshida N."/>
        </authorList>
    </citation>
    <scope>NUCLEOTIDE SEQUENCE [LARGE SCALE GENOMIC DNA]</scope>
    <source>
        <strain evidence="12 13">YN3PY1</strain>
    </source>
</reference>
<dbReference type="SUPFAM" id="SSF55874">
    <property type="entry name" value="ATPase domain of HSP90 chaperone/DNA topoisomerase II/histidine kinase"/>
    <property type="match status" value="1"/>
</dbReference>
<dbReference type="InterPro" id="IPR003594">
    <property type="entry name" value="HATPase_dom"/>
</dbReference>
<feature type="modified residue" description="4-aspartylphosphate" evidence="7">
    <location>
        <position position="1152"/>
    </location>
</feature>
<dbReference type="InterPro" id="IPR001789">
    <property type="entry name" value="Sig_transdc_resp-reg_receiver"/>
</dbReference>
<dbReference type="EC" id="2.7.13.3" evidence="2"/>
<dbReference type="Gene3D" id="1.10.10.60">
    <property type="entry name" value="Homeodomain-like"/>
    <property type="match status" value="1"/>
</dbReference>
<dbReference type="PROSITE" id="PS50109">
    <property type="entry name" value="HIS_KIN"/>
    <property type="match status" value="1"/>
</dbReference>
<keyword evidence="13" id="KW-1185">Reference proteome</keyword>
<protein>
    <recommendedName>
        <fullName evidence="2">histidine kinase</fullName>
        <ecNumber evidence="2">2.7.13.3</ecNumber>
    </recommendedName>
</protein>
<dbReference type="CDD" id="cd17574">
    <property type="entry name" value="REC_OmpR"/>
    <property type="match status" value="1"/>
</dbReference>
<dbReference type="EMBL" id="AP028055">
    <property type="protein sequence ID" value="BEH00196.1"/>
    <property type="molecule type" value="Genomic_DNA"/>
</dbReference>
<keyword evidence="6" id="KW-0804">Transcription</keyword>
<dbReference type="SUPFAM" id="SSF47384">
    <property type="entry name" value="Homodimeric domain of signal transducing histidine kinase"/>
    <property type="match status" value="1"/>
</dbReference>
<evidence type="ECO:0000256" key="5">
    <source>
        <dbReference type="ARBA" id="ARBA00023125"/>
    </source>
</evidence>
<evidence type="ECO:0000256" key="3">
    <source>
        <dbReference type="ARBA" id="ARBA00022553"/>
    </source>
</evidence>
<dbReference type="Pfam" id="PF12833">
    <property type="entry name" value="HTH_18"/>
    <property type="match status" value="1"/>
</dbReference>
<dbReference type="SMART" id="SM00448">
    <property type="entry name" value="REC"/>
    <property type="match status" value="1"/>
</dbReference>
<keyword evidence="5" id="KW-0238">DNA-binding</keyword>
<dbReference type="Gene3D" id="3.40.50.2300">
    <property type="match status" value="1"/>
</dbReference>
<dbReference type="InterPro" id="IPR015943">
    <property type="entry name" value="WD40/YVTN_repeat-like_dom_sf"/>
</dbReference>
<dbReference type="Pfam" id="PF00512">
    <property type="entry name" value="HisKA"/>
    <property type="match status" value="1"/>
</dbReference>
<dbReference type="InterPro" id="IPR003661">
    <property type="entry name" value="HisK_dim/P_dom"/>
</dbReference>
<keyword evidence="3 7" id="KW-0597">Phosphoprotein</keyword>
<dbReference type="PROSITE" id="PS00041">
    <property type="entry name" value="HTH_ARAC_FAMILY_1"/>
    <property type="match status" value="1"/>
</dbReference>
<dbReference type="SUPFAM" id="SSF46689">
    <property type="entry name" value="Homeodomain-like"/>
    <property type="match status" value="1"/>
</dbReference>
<dbReference type="InterPro" id="IPR011123">
    <property type="entry name" value="Y_Y_Y"/>
</dbReference>
<dbReference type="PROSITE" id="PS50110">
    <property type="entry name" value="RESPONSE_REGULATORY"/>
    <property type="match status" value="1"/>
</dbReference>
<keyword evidence="8" id="KW-1133">Transmembrane helix</keyword>
<evidence type="ECO:0000256" key="6">
    <source>
        <dbReference type="ARBA" id="ARBA00023163"/>
    </source>
</evidence>
<dbReference type="Pfam" id="PF07495">
    <property type="entry name" value="Y_Y_Y"/>
    <property type="match status" value="1"/>
</dbReference>
<dbReference type="InterPro" id="IPR005467">
    <property type="entry name" value="His_kinase_dom"/>
</dbReference>
<dbReference type="Gene3D" id="2.60.40.10">
    <property type="entry name" value="Immunoglobulins"/>
    <property type="match status" value="1"/>
</dbReference>
<dbReference type="Gene3D" id="2.130.10.10">
    <property type="entry name" value="YVTN repeat-like/Quinoprotein amine dehydrogenase"/>
    <property type="match status" value="2"/>
</dbReference>
<dbReference type="SUPFAM" id="SSF50998">
    <property type="entry name" value="Quinoprotein alcohol dehydrogenase-like"/>
    <property type="match status" value="1"/>
</dbReference>
<proteinExistence type="predicted"/>
<sequence length="1351" mass="153893">MISLLTDIKLAMKRLESLLKIKLLIASLILFSEVLFSVVNANTSIKYYFRSLQVEDGLSQNMVYSILQDKQGFMWFGTQDGLNRYDGTAFKIFKFNISDSHSIGSNAIFSLMQDDSGLIWVGTSNGVYLYDPTLEYFSSLKVDDKLKTNIKGVVRDICKDRIGNVWFAVSNKGIFCYSPEGKVRQYILPLKQRNSNIRRILFDAEGNLWVATYWQGLYKMNVQTGRFTHYIIARNGQNSLDNDINDIYLLNQKTLLIGTSSNGVLSFDTQSCKFSTFLDKGASGNSLFVRRIFRAMNGELWIGTESGLFVYNLKTNKIVNLHHVPNDLYSISDNAVHSICQDREGGMWIGTFFGGVNYFSSSLAQFEKYYPMNNENSVSGKSISEFCEDDRQRIWIGTEDAGLNCFDPATGDFEKGFISAKNIHALLYDRGYLWVGTFSDGLFVMNLKIGQIHSYKNGSSVTSLNNNNIYSIYKDSSGTIWVGTMLGLHQYNLKTNDFTRIREHSINCQVNDIIEDKDGILWFATLGQGLYSYNKRNKRWKHYLYPMSNKLEKAKMITCLCVDSNKHLWVGSEGAGICMYNKSTDSFVNVRDKNNDLPNDVVYRLVVDKQGHIWGSTNKGLFLLNIQNGNIKHYTHSNGLLGDQFNYKSGMISSQGKLYFGGVKGFVAFYPDKLKIKRIPPNVVISSFQIFNKEIQPKAEDSPLDKSVTCTHEISIPNRNSMFSLGFAALSYVSPEEIKYEYKLEGRDNEWIPADQTRRVTYSKLPSGKYVFLVRASNGDGVWGKETALRINVLPPFYSTFWAYIVYIVVIISLVYISLRRYTHLLKNKAKRALQELNNQREKELYNAKIDFFTNITHEIRTPLTLIKAPLEDIMKHVNASNENWENLSIIERNTNRLLTLVNELLDFRKAESKGLNLNFVFADVVLVIKDTVSRFVPTANLKGITVDTMNCETAFYADIDCGILITVLSNILNNALKYANKNILIEFSPQNENICISVTNDGDLIPKEYAEKIFELFFKLNESTCGSGIGLPFAKSLIEMHKGKIYLDNQQSNNTCFIIELPIHQDHAIRLQCEHNTNSPKSVKKKDVGVEIAGVGGQIRRTTILFVEDNDEFQSFLADQLSEKYNLLLASNGKEALQILSQKNIDLIISDIMMPIMDGMSLCKEVKENLKHSHIPVILLTAKTTLQSKIDGMKIGADEYIEKPFSVDYLKVRIENLLENREKIKKTYQNLPELTFDAITYSKADEEFLNSLVELIHSRLDEENLDVNQLASMMNMSRATLYRKIKCISELTPNDFIRLTRLKKAAQLLREKEYRVNEIASIVGFGSSSYFSKCFLKQFGMLPKDFVKKT</sequence>
<dbReference type="InterPro" id="IPR011006">
    <property type="entry name" value="CheY-like_superfamily"/>
</dbReference>
<dbReference type="CDD" id="cd00082">
    <property type="entry name" value="HisKA"/>
    <property type="match status" value="1"/>
</dbReference>
<dbReference type="InterPro" id="IPR036890">
    <property type="entry name" value="HATPase_C_sf"/>
</dbReference>
<dbReference type="Gene3D" id="3.30.565.10">
    <property type="entry name" value="Histidine kinase-like ATPase, C-terminal domain"/>
    <property type="match status" value="1"/>
</dbReference>
<evidence type="ECO:0000259" key="10">
    <source>
        <dbReference type="PROSITE" id="PS50109"/>
    </source>
</evidence>
<dbReference type="GO" id="GO:0016301">
    <property type="term" value="F:kinase activity"/>
    <property type="evidence" value="ECO:0007669"/>
    <property type="project" value="UniProtKB-KW"/>
</dbReference>
<dbReference type="Proteomes" id="UP001496674">
    <property type="component" value="Chromosome"/>
</dbReference>
<dbReference type="RefSeq" id="WP_353331328.1">
    <property type="nucleotide sequence ID" value="NZ_AP028055.1"/>
</dbReference>
<feature type="domain" description="HTH araC/xylS-type" evidence="9">
    <location>
        <begin position="1251"/>
        <end position="1350"/>
    </location>
</feature>
<evidence type="ECO:0000256" key="8">
    <source>
        <dbReference type="SAM" id="Phobius"/>
    </source>
</evidence>
<keyword evidence="8" id="KW-0812">Transmembrane</keyword>
<feature type="transmembrane region" description="Helical" evidence="8">
    <location>
        <begin position="21"/>
        <end position="39"/>
    </location>
</feature>
<dbReference type="InterPro" id="IPR011110">
    <property type="entry name" value="Reg_prop"/>
</dbReference>
<dbReference type="SUPFAM" id="SSF63829">
    <property type="entry name" value="Calcium-dependent phosphotriesterase"/>
    <property type="match status" value="1"/>
</dbReference>
<comment type="catalytic activity">
    <reaction evidence="1">
        <text>ATP + protein L-histidine = ADP + protein N-phospho-L-histidine.</text>
        <dbReference type="EC" id="2.7.13.3"/>
    </reaction>
</comment>
<keyword evidence="8" id="KW-0472">Membrane</keyword>
<keyword evidence="12" id="KW-0418">Kinase</keyword>
<evidence type="ECO:0000256" key="1">
    <source>
        <dbReference type="ARBA" id="ARBA00000085"/>
    </source>
</evidence>
<keyword evidence="12" id="KW-0808">Transferase</keyword>
<feature type="transmembrane region" description="Helical" evidence="8">
    <location>
        <begin position="801"/>
        <end position="819"/>
    </location>
</feature>
<name>A0ABM8IJ18_9BACE</name>
<accession>A0ABM8IJ18</accession>
<dbReference type="InterPro" id="IPR009057">
    <property type="entry name" value="Homeodomain-like_sf"/>
</dbReference>
<dbReference type="InterPro" id="IPR004358">
    <property type="entry name" value="Sig_transdc_His_kin-like_C"/>
</dbReference>
<dbReference type="SMART" id="SM00342">
    <property type="entry name" value="HTH_ARAC"/>
    <property type="match status" value="1"/>
</dbReference>
<dbReference type="SMART" id="SM00387">
    <property type="entry name" value="HATPase_c"/>
    <property type="match status" value="1"/>
</dbReference>
<dbReference type="InterPro" id="IPR011047">
    <property type="entry name" value="Quinoprotein_ADH-like_sf"/>
</dbReference>
<dbReference type="PANTHER" id="PTHR43547">
    <property type="entry name" value="TWO-COMPONENT HISTIDINE KINASE"/>
    <property type="match status" value="1"/>
</dbReference>
<evidence type="ECO:0000259" key="9">
    <source>
        <dbReference type="PROSITE" id="PS01124"/>
    </source>
</evidence>
<evidence type="ECO:0000256" key="2">
    <source>
        <dbReference type="ARBA" id="ARBA00012438"/>
    </source>
</evidence>
<dbReference type="PROSITE" id="PS01124">
    <property type="entry name" value="HTH_ARAC_FAMILY_2"/>
    <property type="match status" value="1"/>
</dbReference>
<keyword evidence="4" id="KW-0805">Transcription regulation</keyword>
<feature type="domain" description="Histidine kinase" evidence="10">
    <location>
        <begin position="855"/>
        <end position="1066"/>
    </location>
</feature>
<evidence type="ECO:0000256" key="4">
    <source>
        <dbReference type="ARBA" id="ARBA00023015"/>
    </source>
</evidence>
<dbReference type="InterPro" id="IPR018060">
    <property type="entry name" value="HTH_AraC"/>
</dbReference>
<evidence type="ECO:0000259" key="11">
    <source>
        <dbReference type="PROSITE" id="PS50110"/>
    </source>
</evidence>
<dbReference type="PRINTS" id="PR00344">
    <property type="entry name" value="BCTRLSENSOR"/>
</dbReference>
<dbReference type="Pfam" id="PF07494">
    <property type="entry name" value="Reg_prop"/>
    <property type="match status" value="7"/>
</dbReference>
<dbReference type="SMART" id="SM00388">
    <property type="entry name" value="HisKA"/>
    <property type="match status" value="1"/>
</dbReference>
<dbReference type="InterPro" id="IPR013783">
    <property type="entry name" value="Ig-like_fold"/>
</dbReference>
<feature type="domain" description="Response regulatory" evidence="11">
    <location>
        <begin position="1104"/>
        <end position="1219"/>
    </location>
</feature>
<dbReference type="Pfam" id="PF02518">
    <property type="entry name" value="HATPase_c"/>
    <property type="match status" value="1"/>
</dbReference>